<proteinExistence type="predicted"/>
<evidence type="ECO:0000256" key="2">
    <source>
        <dbReference type="ARBA" id="ARBA00002204"/>
    </source>
</evidence>
<keyword evidence="13" id="KW-1185">Reference proteome</keyword>
<sequence length="213" mass="23714">MRVIDLTHRITDSMPVYPGDPHPEISRTATHEEEGFQCSLLKMSSHTGTHVDAPLHLIKQGAGLENIPLENFVGTAFVIDIKGLDQEPVLLEDLEDRWPSPNETVDFVLFNSGWSEYWGHEKYLQGFPVLSVSALEWLIAKGIKGLGVDTISVDPMDCLSHLNHKLLLKANIMIFENLTNLDRLPNRDFIFSALPLPFSTGDGSPVRAVGMLD</sequence>
<reference evidence="12 13" key="1">
    <citation type="submission" date="2013-11" db="EMBL/GenBank/DDBJ databases">
        <title>Metagenomic analysis of a methanogenic consortium involved in long chain n-alkane degradation.</title>
        <authorList>
            <person name="Davidova I.A."/>
            <person name="Callaghan A.V."/>
            <person name="Wawrik B."/>
            <person name="Pruitt S."/>
            <person name="Marks C."/>
            <person name="Duncan K.E."/>
            <person name="Suflita J.M."/>
        </authorList>
    </citation>
    <scope>NUCLEOTIDE SEQUENCE [LARGE SCALE GENOMIC DNA]</scope>
    <source>
        <strain evidence="12 13">SPR</strain>
    </source>
</reference>
<evidence type="ECO:0000256" key="1">
    <source>
        <dbReference type="ARBA" id="ARBA00001947"/>
    </source>
</evidence>
<evidence type="ECO:0000256" key="5">
    <source>
        <dbReference type="ARBA" id="ARBA00014889"/>
    </source>
</evidence>
<accession>A0A0D2HV00</accession>
<dbReference type="Proteomes" id="UP000032233">
    <property type="component" value="Unassembled WGS sequence"/>
</dbReference>
<dbReference type="Gene3D" id="3.50.30.50">
    <property type="entry name" value="Putative cyclase"/>
    <property type="match status" value="1"/>
</dbReference>
<dbReference type="STRING" id="1429043.X474_09690"/>
<keyword evidence="8" id="KW-0862">Zinc</keyword>
<comment type="pathway">
    <text evidence="11">Amino-acid degradation; L-tryptophan degradation via kynurenine pathway; L-kynurenine from L-tryptophan: step 2/2.</text>
</comment>
<dbReference type="SUPFAM" id="SSF102198">
    <property type="entry name" value="Putative cyclase"/>
    <property type="match status" value="1"/>
</dbReference>
<protein>
    <recommendedName>
        <fullName evidence="5">Kynurenine formamidase</fullName>
        <ecNumber evidence="4">3.5.1.9</ecNumber>
    </recommendedName>
</protein>
<dbReference type="GO" id="GO:0046872">
    <property type="term" value="F:metal ion binding"/>
    <property type="evidence" value="ECO:0007669"/>
    <property type="project" value="UniProtKB-KW"/>
</dbReference>
<evidence type="ECO:0000256" key="10">
    <source>
        <dbReference type="ARBA" id="ARBA00048496"/>
    </source>
</evidence>
<dbReference type="InterPro" id="IPR037175">
    <property type="entry name" value="KFase_sf"/>
</dbReference>
<evidence type="ECO:0000256" key="3">
    <source>
        <dbReference type="ARBA" id="ARBA00011738"/>
    </source>
</evidence>
<comment type="cofactor">
    <cofactor evidence="1">
        <name>Zn(2+)</name>
        <dbReference type="ChEBI" id="CHEBI:29105"/>
    </cofactor>
</comment>
<keyword evidence="9" id="KW-0823">Tryptophan catabolism</keyword>
<evidence type="ECO:0000256" key="6">
    <source>
        <dbReference type="ARBA" id="ARBA00022723"/>
    </source>
</evidence>
<dbReference type="AlphaFoldDB" id="A0A0D2HV00"/>
<dbReference type="OrthoDB" id="7067800at2"/>
<name>A0A0D2HV00_9BACT</name>
<keyword evidence="7 12" id="KW-0378">Hydrolase</keyword>
<evidence type="ECO:0000256" key="9">
    <source>
        <dbReference type="ARBA" id="ARBA00023079"/>
    </source>
</evidence>
<organism evidence="12 13">
    <name type="scientific">Dethiosulfatarculus sandiegensis</name>
    <dbReference type="NCBI Taxonomy" id="1429043"/>
    <lineage>
        <taxon>Bacteria</taxon>
        <taxon>Pseudomonadati</taxon>
        <taxon>Thermodesulfobacteriota</taxon>
        <taxon>Desulfarculia</taxon>
        <taxon>Desulfarculales</taxon>
        <taxon>Desulfarculaceae</taxon>
        <taxon>Dethiosulfatarculus</taxon>
    </lineage>
</organism>
<dbReference type="Pfam" id="PF04199">
    <property type="entry name" value="Cyclase"/>
    <property type="match status" value="1"/>
</dbReference>
<gene>
    <name evidence="12" type="ORF">X474_09690</name>
</gene>
<comment type="function">
    <text evidence="2">Catalyzes the hydrolysis of N-formyl-L-kynurenine to L-kynurenine, the second step in the kynurenine pathway of tryptophan degradation.</text>
</comment>
<comment type="catalytic activity">
    <reaction evidence="10">
        <text>N-formyl-L-kynurenine + H2O = L-kynurenine + formate + H(+)</text>
        <dbReference type="Rhea" id="RHEA:13009"/>
        <dbReference type="ChEBI" id="CHEBI:15377"/>
        <dbReference type="ChEBI" id="CHEBI:15378"/>
        <dbReference type="ChEBI" id="CHEBI:15740"/>
        <dbReference type="ChEBI" id="CHEBI:57959"/>
        <dbReference type="ChEBI" id="CHEBI:58629"/>
        <dbReference type="EC" id="3.5.1.9"/>
    </reaction>
</comment>
<dbReference type="GO" id="GO:0019441">
    <property type="term" value="P:L-tryptophan catabolic process to kynurenine"/>
    <property type="evidence" value="ECO:0007669"/>
    <property type="project" value="InterPro"/>
</dbReference>
<dbReference type="EMBL" id="AZAC01000011">
    <property type="protein sequence ID" value="KIX14243.1"/>
    <property type="molecule type" value="Genomic_DNA"/>
</dbReference>
<dbReference type="InterPro" id="IPR007325">
    <property type="entry name" value="KFase/CYL"/>
</dbReference>
<dbReference type="PANTHER" id="PTHR31118">
    <property type="entry name" value="CYCLASE-LIKE PROTEIN 2"/>
    <property type="match status" value="1"/>
</dbReference>
<evidence type="ECO:0000256" key="8">
    <source>
        <dbReference type="ARBA" id="ARBA00022833"/>
    </source>
</evidence>
<evidence type="ECO:0000313" key="13">
    <source>
        <dbReference type="Proteomes" id="UP000032233"/>
    </source>
</evidence>
<comment type="subunit">
    <text evidence="3">Homodimer.</text>
</comment>
<evidence type="ECO:0000256" key="7">
    <source>
        <dbReference type="ARBA" id="ARBA00022801"/>
    </source>
</evidence>
<keyword evidence="6" id="KW-0479">Metal-binding</keyword>
<evidence type="ECO:0000256" key="11">
    <source>
        <dbReference type="ARBA" id="ARBA00060547"/>
    </source>
</evidence>
<dbReference type="GO" id="GO:0004061">
    <property type="term" value="F:arylformamidase activity"/>
    <property type="evidence" value="ECO:0007669"/>
    <property type="project" value="UniProtKB-EC"/>
</dbReference>
<dbReference type="FunFam" id="3.50.30.50:FF:000001">
    <property type="entry name" value="Kynurenine formamidase"/>
    <property type="match status" value="1"/>
</dbReference>
<dbReference type="InParanoid" id="A0A0D2HV00"/>
<evidence type="ECO:0000256" key="4">
    <source>
        <dbReference type="ARBA" id="ARBA00012930"/>
    </source>
</evidence>
<dbReference type="EC" id="3.5.1.9" evidence="4"/>
<dbReference type="PANTHER" id="PTHR31118:SF12">
    <property type="entry name" value="CYCLASE-LIKE PROTEIN 2"/>
    <property type="match status" value="1"/>
</dbReference>
<dbReference type="RefSeq" id="WP_044348164.1">
    <property type="nucleotide sequence ID" value="NZ_AZAC01000011.1"/>
</dbReference>
<comment type="caution">
    <text evidence="12">The sequence shown here is derived from an EMBL/GenBank/DDBJ whole genome shotgun (WGS) entry which is preliminary data.</text>
</comment>
<evidence type="ECO:0000313" key="12">
    <source>
        <dbReference type="EMBL" id="KIX14243.1"/>
    </source>
</evidence>